<keyword evidence="2" id="KW-1185">Reference proteome</keyword>
<organism evidence="1 2">
    <name type="scientific">Hypoxylon rubiginosum</name>
    <dbReference type="NCBI Taxonomy" id="110542"/>
    <lineage>
        <taxon>Eukaryota</taxon>
        <taxon>Fungi</taxon>
        <taxon>Dikarya</taxon>
        <taxon>Ascomycota</taxon>
        <taxon>Pezizomycotina</taxon>
        <taxon>Sordariomycetes</taxon>
        <taxon>Xylariomycetidae</taxon>
        <taxon>Xylariales</taxon>
        <taxon>Hypoxylaceae</taxon>
        <taxon>Hypoxylon</taxon>
    </lineage>
</organism>
<name>A0ACC0CNM7_9PEZI</name>
<sequence>MSGYETAAFAIGANGFVKAVLDTWDSVEKKRNEQKESKVLTKELEQFGGQERREILEADLKISHTFIRDQIYQVYPKEKVIKLAGCFKQLNDALEAIQGLVEAIGMKTSRRLHILGRPPIAKELKTKVTFFNEKSSELNQTLSSLSVVTLNRDVLLSTSRDTLISSTAERKKVNDTIYMTKASFPKHDSPEFYMKDVLVEKMFYTANSRMETLRATWILISKLHSTKPSWNIPYLYGYQDNPDESRPCIELLFERPHPEMKLKTLDRLYRTSAPEPSLNLRVELCQQIAVAVLKALAIGLTHQDVRPQNLLVTFEKGDDDDLEQASLFLCGWANAQLIDGTETRGLDESTLSRIIYQYPKRRALENMAKEDDNVGYSIYSMGVCMLELLIWDPLIRPGDTEMAAPVLSDAYMREFEYLGYNEASDMPPDYDSSGDEQVQNTLISMTESLIPRKAGYKMMELVRRCLTCLNIPPNSESGVFDTAQEKGTLLENFSNQVFDDFSTLRAAI</sequence>
<evidence type="ECO:0000313" key="1">
    <source>
        <dbReference type="EMBL" id="KAI6081905.1"/>
    </source>
</evidence>
<accession>A0ACC0CNM7</accession>
<proteinExistence type="predicted"/>
<dbReference type="Proteomes" id="UP001497680">
    <property type="component" value="Unassembled WGS sequence"/>
</dbReference>
<dbReference type="EMBL" id="MU394383">
    <property type="protein sequence ID" value="KAI6081905.1"/>
    <property type="molecule type" value="Genomic_DNA"/>
</dbReference>
<evidence type="ECO:0000313" key="2">
    <source>
        <dbReference type="Proteomes" id="UP001497680"/>
    </source>
</evidence>
<comment type="caution">
    <text evidence="1">The sequence shown here is derived from an EMBL/GenBank/DDBJ whole genome shotgun (WGS) entry which is preliminary data.</text>
</comment>
<protein>
    <submittedName>
        <fullName evidence="1">Uncharacterized protein</fullName>
    </submittedName>
</protein>
<gene>
    <name evidence="1" type="ORF">F4821DRAFT_274554</name>
</gene>
<reference evidence="1 2" key="1">
    <citation type="journal article" date="2022" name="New Phytol.">
        <title>Ecological generalism drives hyperdiversity of secondary metabolite gene clusters in xylarialean endophytes.</title>
        <authorList>
            <person name="Franco M.E.E."/>
            <person name="Wisecaver J.H."/>
            <person name="Arnold A.E."/>
            <person name="Ju Y.M."/>
            <person name="Slot J.C."/>
            <person name="Ahrendt S."/>
            <person name="Moore L.P."/>
            <person name="Eastman K.E."/>
            <person name="Scott K."/>
            <person name="Konkel Z."/>
            <person name="Mondo S.J."/>
            <person name="Kuo A."/>
            <person name="Hayes R.D."/>
            <person name="Haridas S."/>
            <person name="Andreopoulos B."/>
            <person name="Riley R."/>
            <person name="LaButti K."/>
            <person name="Pangilinan J."/>
            <person name="Lipzen A."/>
            <person name="Amirebrahimi M."/>
            <person name="Yan J."/>
            <person name="Adam C."/>
            <person name="Keymanesh K."/>
            <person name="Ng V."/>
            <person name="Louie K."/>
            <person name="Northen T."/>
            <person name="Drula E."/>
            <person name="Henrissat B."/>
            <person name="Hsieh H.M."/>
            <person name="Youens-Clark K."/>
            <person name="Lutzoni F."/>
            <person name="Miadlikowska J."/>
            <person name="Eastwood D.C."/>
            <person name="Hamelin R.C."/>
            <person name="Grigoriev I.V."/>
            <person name="U'Ren J.M."/>
        </authorList>
    </citation>
    <scope>NUCLEOTIDE SEQUENCE [LARGE SCALE GENOMIC DNA]</scope>
    <source>
        <strain evidence="1 2">ER1909</strain>
    </source>
</reference>